<feature type="signal peptide" evidence="2">
    <location>
        <begin position="1"/>
        <end position="21"/>
    </location>
</feature>
<dbReference type="EMBL" id="JACHKA010000001">
    <property type="protein sequence ID" value="MBB5984406.1"/>
    <property type="molecule type" value="Genomic_DNA"/>
</dbReference>
<dbReference type="RefSeq" id="WP_260394606.1">
    <property type="nucleotide sequence ID" value="NZ_JACHKA010000001.1"/>
</dbReference>
<sequence>MTSMAVHFRSLCLCGGLALLAACGGQKEADNLAELDARLTNGSDALSDDASDAIAIAEAGGKIEKAPPAKETGETPGRATIGGLVRRGDGAGAAPAPGGCASDLKSGSEWAERMPRPFRLYPGARLTEAAGIDREQCRLRVVSFATDAGIDQIMDYYYTQARRAGYDAEHLLSQGEHQLGGTREKDGAAYVVFARAGKDGQTDVDVIANAE</sequence>
<feature type="chain" id="PRO_5045834311" description="Lipoprotein" evidence="2">
    <location>
        <begin position="22"/>
        <end position="211"/>
    </location>
</feature>
<evidence type="ECO:0008006" key="5">
    <source>
        <dbReference type="Google" id="ProtNLM"/>
    </source>
</evidence>
<accession>A0ABR6NAU7</accession>
<evidence type="ECO:0000313" key="3">
    <source>
        <dbReference type="EMBL" id="MBB5984406.1"/>
    </source>
</evidence>
<protein>
    <recommendedName>
        <fullName evidence="5">Lipoprotein</fullName>
    </recommendedName>
</protein>
<evidence type="ECO:0000256" key="1">
    <source>
        <dbReference type="SAM" id="MobiDB-lite"/>
    </source>
</evidence>
<keyword evidence="2" id="KW-0732">Signal</keyword>
<reference evidence="3 4" key="1">
    <citation type="submission" date="2020-08" db="EMBL/GenBank/DDBJ databases">
        <title>Exploring microbial biodiversity for novel pathways involved in the catabolism of aromatic compounds derived from lignin.</title>
        <authorList>
            <person name="Elkins J."/>
        </authorList>
    </citation>
    <scope>NUCLEOTIDE SEQUENCE [LARGE SCALE GENOMIC DNA]</scope>
    <source>
        <strain evidence="3 4">B1D3A</strain>
    </source>
</reference>
<organism evidence="3 4">
    <name type="scientific">Sphingobium lignivorans</name>
    <dbReference type="NCBI Taxonomy" id="2735886"/>
    <lineage>
        <taxon>Bacteria</taxon>
        <taxon>Pseudomonadati</taxon>
        <taxon>Pseudomonadota</taxon>
        <taxon>Alphaproteobacteria</taxon>
        <taxon>Sphingomonadales</taxon>
        <taxon>Sphingomonadaceae</taxon>
        <taxon>Sphingobium</taxon>
    </lineage>
</organism>
<keyword evidence="4" id="KW-1185">Reference proteome</keyword>
<dbReference type="Proteomes" id="UP001138540">
    <property type="component" value="Unassembled WGS sequence"/>
</dbReference>
<evidence type="ECO:0000313" key="4">
    <source>
        <dbReference type="Proteomes" id="UP001138540"/>
    </source>
</evidence>
<comment type="caution">
    <text evidence="3">The sequence shown here is derived from an EMBL/GenBank/DDBJ whole genome shotgun (WGS) entry which is preliminary data.</text>
</comment>
<evidence type="ECO:0000256" key="2">
    <source>
        <dbReference type="SAM" id="SignalP"/>
    </source>
</evidence>
<gene>
    <name evidence="3" type="ORF">HNP60_000380</name>
</gene>
<feature type="region of interest" description="Disordered" evidence="1">
    <location>
        <begin position="61"/>
        <end position="80"/>
    </location>
</feature>
<proteinExistence type="predicted"/>
<name>A0ABR6NAU7_9SPHN</name>
<feature type="compositionally biased region" description="Basic and acidic residues" evidence="1">
    <location>
        <begin position="61"/>
        <end position="73"/>
    </location>
</feature>